<dbReference type="Proteomes" id="UP000694844">
    <property type="component" value="Chromosome 9"/>
</dbReference>
<name>A0A8B8C1D3_CRAVI</name>
<dbReference type="RefSeq" id="XP_022309385.1">
    <property type="nucleotide sequence ID" value="XM_022453677.1"/>
</dbReference>
<proteinExistence type="predicted"/>
<dbReference type="GeneID" id="111115092"/>
<evidence type="ECO:0000313" key="2">
    <source>
        <dbReference type="RefSeq" id="XP_022309385.1"/>
    </source>
</evidence>
<keyword evidence="1" id="KW-1185">Reference proteome</keyword>
<accession>A0A8B8C1D3</accession>
<reference evidence="2" key="1">
    <citation type="submission" date="2025-08" db="UniProtKB">
        <authorList>
            <consortium name="RefSeq"/>
        </authorList>
    </citation>
    <scope>IDENTIFICATION</scope>
    <source>
        <tissue evidence="2">Whole sample</tissue>
    </source>
</reference>
<gene>
    <name evidence="2" type="primary">LOC111115092</name>
</gene>
<dbReference type="OrthoDB" id="6135406at2759"/>
<evidence type="ECO:0000313" key="1">
    <source>
        <dbReference type="Proteomes" id="UP000694844"/>
    </source>
</evidence>
<organism evidence="1 2">
    <name type="scientific">Crassostrea virginica</name>
    <name type="common">Eastern oyster</name>
    <dbReference type="NCBI Taxonomy" id="6565"/>
    <lineage>
        <taxon>Eukaryota</taxon>
        <taxon>Metazoa</taxon>
        <taxon>Spiralia</taxon>
        <taxon>Lophotrochozoa</taxon>
        <taxon>Mollusca</taxon>
        <taxon>Bivalvia</taxon>
        <taxon>Autobranchia</taxon>
        <taxon>Pteriomorphia</taxon>
        <taxon>Ostreida</taxon>
        <taxon>Ostreoidea</taxon>
        <taxon>Ostreidae</taxon>
        <taxon>Crassostrea</taxon>
    </lineage>
</organism>
<protein>
    <submittedName>
        <fullName evidence="2">Uncharacterized protein LOC111115092 isoform X3</fullName>
    </submittedName>
</protein>
<dbReference type="AlphaFoldDB" id="A0A8B8C1D3"/>
<sequence>MKILILCLLPVAFAASVPQKRVLIDTLLNGQEAKTIIDQLVTFLSSDDNEAKCEQECHTLIRDQQSVVQHLCPFLCHSAQQALANLHHTKRLVFDTFLNGNETKAIINQLVTFLSSDDNEAKCEQECHTLIRDQQSVVQHLCPFLCHSAQQALFGLPHKRFLMVFDNPAFLNGHETKAIIDQLVTFLSSDDNEAKCEQECHTLIRNQQSVVQHLCPFLCHSAQQALAALPHKRLILGNFLNTNETSHIIDQLVATFGSHETEVQCERECHILIKNSESVFQHMCPFLCHSAEAIINNVGHHTTLPAGNPVRRVLADGVQ</sequence>